<keyword evidence="2" id="KW-1185">Reference proteome</keyword>
<reference evidence="1 2" key="1">
    <citation type="submission" date="2022-04" db="EMBL/GenBank/DDBJ databases">
        <title>Chromosome-level reference genomes for two strains of Caenorhabditis briggsae: an improved platform for comparative genomics.</title>
        <authorList>
            <person name="Stevens L."/>
            <person name="Andersen E."/>
        </authorList>
    </citation>
    <scope>NUCLEOTIDE SEQUENCE [LARGE SCALE GENOMIC DNA]</scope>
    <source>
        <strain evidence="1">VX34</strain>
        <tissue evidence="1">Whole-organism</tissue>
    </source>
</reference>
<dbReference type="EMBL" id="CP092625">
    <property type="protein sequence ID" value="UMM40764.1"/>
    <property type="molecule type" value="Genomic_DNA"/>
</dbReference>
<protein>
    <submittedName>
        <fullName evidence="1">Uncharacterized protein</fullName>
    </submittedName>
</protein>
<organism evidence="1 2">
    <name type="scientific">Caenorhabditis briggsae</name>
    <dbReference type="NCBI Taxonomy" id="6238"/>
    <lineage>
        <taxon>Eukaryota</taxon>
        <taxon>Metazoa</taxon>
        <taxon>Ecdysozoa</taxon>
        <taxon>Nematoda</taxon>
        <taxon>Chromadorea</taxon>
        <taxon>Rhabditida</taxon>
        <taxon>Rhabditina</taxon>
        <taxon>Rhabditomorpha</taxon>
        <taxon>Rhabditoidea</taxon>
        <taxon>Rhabditidae</taxon>
        <taxon>Peloderinae</taxon>
        <taxon>Caenorhabditis</taxon>
    </lineage>
</organism>
<evidence type="ECO:0000313" key="1">
    <source>
        <dbReference type="EMBL" id="UMM40764.1"/>
    </source>
</evidence>
<dbReference type="Proteomes" id="UP000829354">
    <property type="component" value="Chromosome X"/>
</dbReference>
<accession>A0AAE9FGK2</accession>
<name>A0AAE9FGK2_CAEBR</name>
<proteinExistence type="predicted"/>
<gene>
    <name evidence="1" type="ORF">L5515_017280</name>
</gene>
<sequence length="77" mass="8917">MNAVIPSRGTNQKRRSKRLLLQSESVHVCSWTCSCTRLVNQTPISVLRKRGNMSLSTREHFDWITAPKSRSFRKNKT</sequence>
<dbReference type="AlphaFoldDB" id="A0AAE9FGK2"/>
<evidence type="ECO:0000313" key="2">
    <source>
        <dbReference type="Proteomes" id="UP000829354"/>
    </source>
</evidence>